<organism evidence="1 2">
    <name type="scientific">Actinoallomurus vinaceus</name>
    <dbReference type="NCBI Taxonomy" id="1080074"/>
    <lineage>
        <taxon>Bacteria</taxon>
        <taxon>Bacillati</taxon>
        <taxon>Actinomycetota</taxon>
        <taxon>Actinomycetes</taxon>
        <taxon>Streptosporangiales</taxon>
        <taxon>Thermomonosporaceae</taxon>
        <taxon>Actinoallomurus</taxon>
    </lineage>
</organism>
<gene>
    <name evidence="1" type="ORF">GCM10023196_036600</name>
</gene>
<evidence type="ECO:0000313" key="1">
    <source>
        <dbReference type="EMBL" id="GAA4626814.1"/>
    </source>
</evidence>
<dbReference type="EMBL" id="BAABHK010000004">
    <property type="protein sequence ID" value="GAA4626814.1"/>
    <property type="molecule type" value="Genomic_DNA"/>
</dbReference>
<dbReference type="RefSeq" id="WP_345432047.1">
    <property type="nucleotide sequence ID" value="NZ_BAABHK010000004.1"/>
</dbReference>
<protein>
    <submittedName>
        <fullName evidence="1">Uncharacterized protein</fullName>
    </submittedName>
</protein>
<proteinExistence type="predicted"/>
<dbReference type="Proteomes" id="UP001501442">
    <property type="component" value="Unassembled WGS sequence"/>
</dbReference>
<reference evidence="2" key="1">
    <citation type="journal article" date="2019" name="Int. J. Syst. Evol. Microbiol.">
        <title>The Global Catalogue of Microorganisms (GCM) 10K type strain sequencing project: providing services to taxonomists for standard genome sequencing and annotation.</title>
        <authorList>
            <consortium name="The Broad Institute Genomics Platform"/>
            <consortium name="The Broad Institute Genome Sequencing Center for Infectious Disease"/>
            <person name="Wu L."/>
            <person name="Ma J."/>
        </authorList>
    </citation>
    <scope>NUCLEOTIDE SEQUENCE [LARGE SCALE GENOMIC DNA]</scope>
    <source>
        <strain evidence="2">JCM 17939</strain>
    </source>
</reference>
<accession>A0ABP8UAR1</accession>
<evidence type="ECO:0000313" key="2">
    <source>
        <dbReference type="Proteomes" id="UP001501442"/>
    </source>
</evidence>
<keyword evidence="2" id="KW-1185">Reference proteome</keyword>
<name>A0ABP8UAR1_9ACTN</name>
<comment type="caution">
    <text evidence="1">The sequence shown here is derived from an EMBL/GenBank/DDBJ whole genome shotgun (WGS) entry which is preliminary data.</text>
</comment>
<sequence>MAELQRPRMLIDLLSAALVRRGLRVQVRGDLVTAINPRVRSQGVRLRETPDGLMWCWVWVGLRPADRGARMPAPDVEPFCPAGEIGQAADRIAKVVSGIGEPADA</sequence>